<feature type="compositionally biased region" description="Low complexity" evidence="1">
    <location>
        <begin position="582"/>
        <end position="592"/>
    </location>
</feature>
<feature type="compositionally biased region" description="Basic and acidic residues" evidence="1">
    <location>
        <begin position="593"/>
        <end position="602"/>
    </location>
</feature>
<gene>
    <name evidence="2" type="ORF">POL72_40865</name>
</gene>
<feature type="compositionally biased region" description="Low complexity" evidence="1">
    <location>
        <begin position="863"/>
        <end position="903"/>
    </location>
</feature>
<feature type="compositionally biased region" description="Basic and acidic residues" evidence="1">
    <location>
        <begin position="654"/>
        <end position="664"/>
    </location>
</feature>
<evidence type="ECO:0000256" key="1">
    <source>
        <dbReference type="SAM" id="MobiDB-lite"/>
    </source>
</evidence>
<feature type="compositionally biased region" description="Basic and acidic residues" evidence="1">
    <location>
        <begin position="983"/>
        <end position="995"/>
    </location>
</feature>
<accession>A0ABT5CE95</accession>
<feature type="compositionally biased region" description="Pro residues" evidence="1">
    <location>
        <begin position="717"/>
        <end position="728"/>
    </location>
</feature>
<evidence type="ECO:0000313" key="2">
    <source>
        <dbReference type="EMBL" id="MDC0684145.1"/>
    </source>
</evidence>
<reference evidence="2 3" key="1">
    <citation type="submission" date="2023-01" db="EMBL/GenBank/DDBJ databases">
        <title>Minimal conservation of predation-associated metabolite biosynthetic gene clusters underscores biosynthetic potential of Myxococcota including descriptions for ten novel species: Archangium lansinium sp. nov., Myxococcus landrumus sp. nov., Nannocystis bai.</title>
        <authorList>
            <person name="Ahearne A."/>
            <person name="Stevens C."/>
            <person name="Dowd S."/>
        </authorList>
    </citation>
    <scope>NUCLEOTIDE SEQUENCE [LARGE SCALE GENOMIC DNA]</scope>
    <source>
        <strain evidence="2 3">WIWO2</strain>
    </source>
</reference>
<feature type="compositionally biased region" description="Acidic residues" evidence="1">
    <location>
        <begin position="706"/>
        <end position="715"/>
    </location>
</feature>
<organism evidence="2 3">
    <name type="scientific">Sorangium atrum</name>
    <dbReference type="NCBI Taxonomy" id="2995308"/>
    <lineage>
        <taxon>Bacteria</taxon>
        <taxon>Pseudomonadati</taxon>
        <taxon>Myxococcota</taxon>
        <taxon>Polyangia</taxon>
        <taxon>Polyangiales</taxon>
        <taxon>Polyangiaceae</taxon>
        <taxon>Sorangium</taxon>
    </lineage>
</organism>
<keyword evidence="3" id="KW-1185">Reference proteome</keyword>
<feature type="compositionally biased region" description="Low complexity" evidence="1">
    <location>
        <begin position="839"/>
        <end position="851"/>
    </location>
</feature>
<feature type="compositionally biased region" description="Acidic residues" evidence="1">
    <location>
        <begin position="1041"/>
        <end position="1050"/>
    </location>
</feature>
<sequence>MSEEKANLHESTGDTAISGVKADVRRRAALGLVQMIYRLAKACLLHSDSNQAVLSLVPSAIDSIVQFCELSGSEAATIVFAGNTLFINGQMLRASRETYEVALELGSFFEACDVSELVLDKTVRRAELAAFARLLADAQRDRSIAARLLQSSLRGVRVRKLTNPFPGGAIDGDGTRIGRISRTYAAAILVMRSFYAALRSSPAILPQRVKRVAQKLVAAAEEDARLLLSVAAGKIADPDEAGISVSTAIVALGIARQLTTDRRMLGSLVTAALLYDVSRLRLTGVLAGSADGGEPVARSLLERGLSDDEKERLPASAAVMLTALGKLHAPSITRTVIAYEALGLRQGGRQGPLYGGRRSPTVLARILAAARQFTELRTAPFPTIETASGGASSLDAVLQRMIAGAESATDRAIGKLLVGALGIIPTGTFVQLSTGELGVVLSTPLSPAHFAQPPVRVLFDEQGHLLGAPLDVDLSVRAPGAEPCFIVRPVEVEPHHERAIRAAFGFRPGRGGAAGVESRVTAAAPVLFGDEVPPTEPGDTLAPRALRSEDGARSAQARKEAAWLGKPLTSAAQAGSSPTSVQPRQPAQAERPAPAERGRDENLISTQPPPSTAAARAAMAVPPPPRLPRDSRPFGQVASTRYSVPAPEPTRPSRQTERRDDAPARDQGVGQLPTIGPPAGFPASRRSGDLRLGASARRSDSRVDPEDWDWDDELPTIDPPPPGPPPTSRSPSFTSEHPPASALDHAPTYTPPRPSSHASDRAPGYLPPRPSCHASDRAPGYASPRPPSHASDRAPGYLPPRPSSHASDRAPGYASPRPPSHASDRAPGYAQPRIPSPAPARASSHASDRAPGYAQPRIPSPAPARASSHASDRAPGYAQPRIPSPAPARASSHAPGGAPSYAPEPVPTERNAPRAFSSSGSGPSLDEADLTWTDELPTLDPPPPPSTEELERDRLLAAYLAERTPFPQAGLHEWSATSSEAPGRAEADVDGRWRGDALSQRATPDSRVMAPITMAPITMAPTSSSSLGATRRPRAPIPREEPEDDGDEPPAPEGRDR</sequence>
<comment type="caution">
    <text evidence="2">The sequence shown here is derived from an EMBL/GenBank/DDBJ whole genome shotgun (WGS) entry which is preliminary data.</text>
</comment>
<dbReference type="EMBL" id="JAQNDK010000005">
    <property type="protein sequence ID" value="MDC0684145.1"/>
    <property type="molecule type" value="Genomic_DNA"/>
</dbReference>
<dbReference type="RefSeq" id="WP_272102271.1">
    <property type="nucleotide sequence ID" value="NZ_JAQNDK010000005.1"/>
</dbReference>
<evidence type="ECO:0008006" key="4">
    <source>
        <dbReference type="Google" id="ProtNLM"/>
    </source>
</evidence>
<dbReference type="Proteomes" id="UP001217485">
    <property type="component" value="Unassembled WGS sequence"/>
</dbReference>
<feature type="region of interest" description="Disordered" evidence="1">
    <location>
        <begin position="527"/>
        <end position="1057"/>
    </location>
</feature>
<protein>
    <recommendedName>
        <fullName evidence="4">HD-GYP domain-containing protein</fullName>
    </recommendedName>
</protein>
<proteinExistence type="predicted"/>
<name>A0ABT5CE95_9BACT</name>
<feature type="compositionally biased region" description="Polar residues" evidence="1">
    <location>
        <begin position="570"/>
        <end position="581"/>
    </location>
</feature>
<feature type="compositionally biased region" description="Basic and acidic residues" evidence="1">
    <location>
        <begin position="546"/>
        <end position="561"/>
    </location>
</feature>
<evidence type="ECO:0000313" key="3">
    <source>
        <dbReference type="Proteomes" id="UP001217485"/>
    </source>
</evidence>